<keyword evidence="2" id="KW-0230">DNA invertase</keyword>
<dbReference type="GO" id="GO:0015074">
    <property type="term" value="P:DNA integration"/>
    <property type="evidence" value="ECO:0007669"/>
    <property type="project" value="UniProtKB-KW"/>
</dbReference>
<protein>
    <submittedName>
        <fullName evidence="7">Integrase</fullName>
    </submittedName>
</protein>
<feature type="active site" description="O-(5'-phospho-DNA)-serine intermediate" evidence="5">
    <location>
        <position position="26"/>
    </location>
</feature>
<dbReference type="SMART" id="SM00857">
    <property type="entry name" value="Resolvase"/>
    <property type="match status" value="1"/>
</dbReference>
<dbReference type="InterPro" id="IPR050639">
    <property type="entry name" value="SSR_resolvase"/>
</dbReference>
<dbReference type="InterPro" id="IPR038109">
    <property type="entry name" value="DNA_bind_recomb_sf"/>
</dbReference>
<dbReference type="PANTHER" id="PTHR30461">
    <property type="entry name" value="DNA-INVERTASE FROM LAMBDOID PROPHAGE"/>
    <property type="match status" value="1"/>
</dbReference>
<dbReference type="PROSITE" id="PS00397">
    <property type="entry name" value="RECOMBINASES_1"/>
    <property type="match status" value="1"/>
</dbReference>
<dbReference type="InterPro" id="IPR036162">
    <property type="entry name" value="Resolvase-like_N_sf"/>
</dbReference>
<sequence>MLNYSKILNWKNIMITKTAYCYCRVSTKHQGTDKGGYGMSRQQNILMNYVDTYRDHEKLGYELSTESIIFLNAEGVSGFTGMNISTGSVLLTFIEDIKSGKIKNAVLCLENIDRWSRMNPQSAALLFLQLIEAGCNIHEAENEIVHHKHSDLNLISSGLIRSHKESLRKQKLSLKNWDKRFDNVVKNQAVLTGRCPSWLSVEDNQYIELPEHTKSIKLIFELYNKGFGQAYIRQELNKRNWLYNNKTWGDWNVHRILNDIRVTGKHRTQSDLRKHLDGISLYPVIVSDLDYKTAQQRLKSPGRSKKINKRANTIFAGIMMCGVCNSAHILIHTDGTKRYGRCSYSLASNNRCRARGFKYEMIENAIVEHMRHFHIETLGVTSSNEEKTQLLEELAYYTNYRNEVLKVVDSVDIPNERDYRILTNIENKIREIEVKIEELKLINNIDSDFDELVQSITPELSDVNNIALRQEFNIKLRKIIKVIKVIKYEKNLLIAIEYLVGGDMQWLNIDSSTGELYRNTYIEGGTISFMTGKGTVTFDSSKGTYTLGNEIINETDVSDLLSENS</sequence>
<evidence type="ECO:0000259" key="6">
    <source>
        <dbReference type="SMART" id="SM00857"/>
    </source>
</evidence>
<dbReference type="InterPro" id="IPR006118">
    <property type="entry name" value="Recombinase_CS"/>
</dbReference>
<proteinExistence type="predicted"/>
<dbReference type="InterPro" id="IPR011109">
    <property type="entry name" value="DNA_bind_recombinase_dom"/>
</dbReference>
<dbReference type="GO" id="GO:0000150">
    <property type="term" value="F:DNA strand exchange activity"/>
    <property type="evidence" value="ECO:0007669"/>
    <property type="project" value="UniProtKB-KW"/>
</dbReference>
<dbReference type="EMBL" id="BK015718">
    <property type="protein sequence ID" value="DAE21815.1"/>
    <property type="molecule type" value="Genomic_DNA"/>
</dbReference>
<evidence type="ECO:0000313" key="7">
    <source>
        <dbReference type="EMBL" id="DAE21815.1"/>
    </source>
</evidence>
<keyword evidence="3" id="KW-0238">DNA-binding</keyword>
<dbReference type="Pfam" id="PF13408">
    <property type="entry name" value="Zn_ribbon_recom"/>
    <property type="match status" value="1"/>
</dbReference>
<dbReference type="Gene3D" id="3.90.1750.20">
    <property type="entry name" value="Putative Large Serine Recombinase, Chain B, Domain 2"/>
    <property type="match status" value="1"/>
</dbReference>
<evidence type="ECO:0000256" key="2">
    <source>
        <dbReference type="ARBA" id="ARBA00023100"/>
    </source>
</evidence>
<dbReference type="InterPro" id="IPR025827">
    <property type="entry name" value="Zn_ribbon_recom_dom"/>
</dbReference>
<evidence type="ECO:0000256" key="1">
    <source>
        <dbReference type="ARBA" id="ARBA00022908"/>
    </source>
</evidence>
<dbReference type="PANTHER" id="PTHR30461:SF2">
    <property type="entry name" value="SERINE RECOMBINASE PINE-RELATED"/>
    <property type="match status" value="1"/>
</dbReference>
<feature type="domain" description="Resolvase/invertase-type recombinase catalytic" evidence="6">
    <location>
        <begin position="19"/>
        <end position="172"/>
    </location>
</feature>
<evidence type="ECO:0000256" key="4">
    <source>
        <dbReference type="ARBA" id="ARBA00023172"/>
    </source>
</evidence>
<dbReference type="SUPFAM" id="SSF53041">
    <property type="entry name" value="Resolvase-like"/>
    <property type="match status" value="1"/>
</dbReference>
<dbReference type="GO" id="GO:0003677">
    <property type="term" value="F:DNA binding"/>
    <property type="evidence" value="ECO:0007669"/>
    <property type="project" value="UniProtKB-KW"/>
</dbReference>
<evidence type="ECO:0000256" key="3">
    <source>
        <dbReference type="ARBA" id="ARBA00023125"/>
    </source>
</evidence>
<name>A0A8S5QRD1_9CAUD</name>
<keyword evidence="4" id="KW-0233">DNA recombination</keyword>
<reference evidence="7" key="1">
    <citation type="journal article" date="2021" name="Proc. Natl. Acad. Sci. U.S.A.">
        <title>A Catalog of Tens of Thousands of Viruses from Human Metagenomes Reveals Hidden Associations with Chronic Diseases.</title>
        <authorList>
            <person name="Tisza M.J."/>
            <person name="Buck C.B."/>
        </authorList>
    </citation>
    <scope>NUCLEOTIDE SEQUENCE</scope>
    <source>
        <strain evidence="7">CtoNH1</strain>
    </source>
</reference>
<keyword evidence="1" id="KW-0229">DNA integration</keyword>
<dbReference type="Gene3D" id="3.40.50.1390">
    <property type="entry name" value="Resolvase, N-terminal catalytic domain"/>
    <property type="match status" value="1"/>
</dbReference>
<dbReference type="InterPro" id="IPR006119">
    <property type="entry name" value="Resolv_N"/>
</dbReference>
<accession>A0A8S5QRD1</accession>
<evidence type="ECO:0000256" key="5">
    <source>
        <dbReference type="PROSITE-ProRule" id="PRU10137"/>
    </source>
</evidence>
<dbReference type="Pfam" id="PF07508">
    <property type="entry name" value="Recombinase"/>
    <property type="match status" value="1"/>
</dbReference>
<organism evidence="7">
    <name type="scientific">Myoviridae sp. ctoNH1</name>
    <dbReference type="NCBI Taxonomy" id="2826695"/>
    <lineage>
        <taxon>Viruses</taxon>
        <taxon>Duplodnaviria</taxon>
        <taxon>Heunggongvirae</taxon>
        <taxon>Uroviricota</taxon>
        <taxon>Caudoviricetes</taxon>
    </lineage>
</organism>